<dbReference type="InterPro" id="IPR018511">
    <property type="entry name" value="Hemolysin-typ_Ca-bd_CS"/>
</dbReference>
<keyword evidence="6" id="KW-1185">Reference proteome</keyword>
<feature type="compositionally biased region" description="Basic and acidic residues" evidence="3">
    <location>
        <begin position="237"/>
        <end position="250"/>
    </location>
</feature>
<dbReference type="InterPro" id="IPR050557">
    <property type="entry name" value="RTX_toxin/Mannuronan_C5-epim"/>
</dbReference>
<comment type="caution">
    <text evidence="5">The sequence shown here is derived from an EMBL/GenBank/DDBJ whole genome shotgun (WGS) entry which is preliminary data.</text>
</comment>
<feature type="chain" id="PRO_5043586260" description="Calcium-binding protein" evidence="4">
    <location>
        <begin position="21"/>
        <end position="507"/>
    </location>
</feature>
<evidence type="ECO:0000313" key="5">
    <source>
        <dbReference type="EMBL" id="KAJ8908610.1"/>
    </source>
</evidence>
<organism evidence="5 6">
    <name type="scientific">Rhodosorus marinus</name>
    <dbReference type="NCBI Taxonomy" id="101924"/>
    <lineage>
        <taxon>Eukaryota</taxon>
        <taxon>Rhodophyta</taxon>
        <taxon>Stylonematophyceae</taxon>
        <taxon>Stylonematales</taxon>
        <taxon>Stylonemataceae</taxon>
        <taxon>Rhodosorus</taxon>
    </lineage>
</organism>
<evidence type="ECO:0000313" key="6">
    <source>
        <dbReference type="Proteomes" id="UP001157974"/>
    </source>
</evidence>
<comment type="subcellular location">
    <subcellularLocation>
        <location evidence="1">Secreted</location>
    </subcellularLocation>
</comment>
<feature type="region of interest" description="Disordered" evidence="3">
    <location>
        <begin position="237"/>
        <end position="266"/>
    </location>
</feature>
<evidence type="ECO:0000256" key="3">
    <source>
        <dbReference type="SAM" id="MobiDB-lite"/>
    </source>
</evidence>
<evidence type="ECO:0008006" key="7">
    <source>
        <dbReference type="Google" id="ProtNLM"/>
    </source>
</evidence>
<dbReference type="SUPFAM" id="SSF51120">
    <property type="entry name" value="beta-Roll"/>
    <property type="match status" value="2"/>
</dbReference>
<dbReference type="PROSITE" id="PS00330">
    <property type="entry name" value="HEMOLYSIN_CALCIUM"/>
    <property type="match status" value="3"/>
</dbReference>
<dbReference type="Proteomes" id="UP001157974">
    <property type="component" value="Unassembled WGS sequence"/>
</dbReference>
<keyword evidence="2" id="KW-0964">Secreted</keyword>
<dbReference type="Gene3D" id="2.160.20.160">
    <property type="match status" value="2"/>
</dbReference>
<dbReference type="PANTHER" id="PTHR38340:SF1">
    <property type="entry name" value="S-LAYER PROTEIN"/>
    <property type="match status" value="1"/>
</dbReference>
<dbReference type="InterPro" id="IPR011049">
    <property type="entry name" value="Serralysin-like_metalloprot_C"/>
</dbReference>
<dbReference type="Pfam" id="PF00353">
    <property type="entry name" value="HemolysinCabind"/>
    <property type="match status" value="4"/>
</dbReference>
<protein>
    <recommendedName>
        <fullName evidence="7">Calcium-binding protein</fullName>
    </recommendedName>
</protein>
<proteinExistence type="predicted"/>
<keyword evidence="4" id="KW-0732">Signal</keyword>
<dbReference type="PANTHER" id="PTHR38340">
    <property type="entry name" value="S-LAYER PROTEIN"/>
    <property type="match status" value="1"/>
</dbReference>
<reference evidence="5 6" key="1">
    <citation type="journal article" date="2023" name="Nat. Commun.">
        <title>Origin of minicircular mitochondrial genomes in red algae.</title>
        <authorList>
            <person name="Lee Y."/>
            <person name="Cho C.H."/>
            <person name="Lee Y.M."/>
            <person name="Park S.I."/>
            <person name="Yang J.H."/>
            <person name="West J.A."/>
            <person name="Bhattacharya D."/>
            <person name="Yoon H.S."/>
        </authorList>
    </citation>
    <scope>NUCLEOTIDE SEQUENCE [LARGE SCALE GENOMIC DNA]</scope>
    <source>
        <strain evidence="5 6">CCMP1338</strain>
        <tissue evidence="5">Whole cell</tissue>
    </source>
</reference>
<feature type="signal peptide" evidence="4">
    <location>
        <begin position="1"/>
        <end position="20"/>
    </location>
</feature>
<dbReference type="PRINTS" id="PR00313">
    <property type="entry name" value="CABNDNGRPT"/>
</dbReference>
<sequence length="507" mass="53970">MAGLLERLAVVLAVWSMVSGAVLMPVESIARMDKIGTCADGIGSNQSSNFEQFCTTMRRAGSLSQIKFVSICFSPVLRKGERCLKVRARKLLRTSQLELKSETQGFETDSATICPTEIMSDESCCDKDLCVVMDIETTLRHIFISELGRCRTELSGEHLCPQRMTCPNIIRGTNGDDVLRGTDEQDIIYALDGDDLVYGLGGDDIIYGSQGDDTILGGDGDDYISGGHGDDLVLGNRGRDKLRGGRDSDTLKGGQGGDGDDKIVSGAGEDTIKGGNGDDLIEDLAQSVFINGLEYNLIAGGNGNDSIDALGTGMVITGGAGDDELRQIGYVGNYYVTVTSVDNKVDLGAGDDYARIHLTTDSTINLGDGDDFYSAFNVGGNTLDAGEGDDYVRQSWYDSPFYDKPLYVDLGPGNDKLQHAGSAYSMPGYFEGGDGSDEMNVSTSGGTVNSGDADDHIYVSGFDGRTHARPGEVLAGPGDDYVKIRRPENYPYSLDLGAGDNTLVIGS</sequence>
<gene>
    <name evidence="5" type="ORF">NDN08_005315</name>
</gene>
<dbReference type="InterPro" id="IPR001343">
    <property type="entry name" value="Hemolysn_Ca-bd"/>
</dbReference>
<dbReference type="EMBL" id="JAMWBK010000001">
    <property type="protein sequence ID" value="KAJ8908610.1"/>
    <property type="molecule type" value="Genomic_DNA"/>
</dbReference>
<dbReference type="Gene3D" id="2.150.10.10">
    <property type="entry name" value="Serralysin-like metalloprotease, C-terminal"/>
    <property type="match status" value="2"/>
</dbReference>
<accession>A0AAV8V177</accession>
<dbReference type="AlphaFoldDB" id="A0AAV8V177"/>
<dbReference type="GO" id="GO:0005576">
    <property type="term" value="C:extracellular region"/>
    <property type="evidence" value="ECO:0007669"/>
    <property type="project" value="UniProtKB-SubCell"/>
</dbReference>
<evidence type="ECO:0000256" key="4">
    <source>
        <dbReference type="SAM" id="SignalP"/>
    </source>
</evidence>
<evidence type="ECO:0000256" key="1">
    <source>
        <dbReference type="ARBA" id="ARBA00004613"/>
    </source>
</evidence>
<dbReference type="GO" id="GO:0005509">
    <property type="term" value="F:calcium ion binding"/>
    <property type="evidence" value="ECO:0007669"/>
    <property type="project" value="InterPro"/>
</dbReference>
<name>A0AAV8V177_9RHOD</name>
<evidence type="ECO:0000256" key="2">
    <source>
        <dbReference type="ARBA" id="ARBA00022525"/>
    </source>
</evidence>